<dbReference type="PANTHER" id="PTHR30349">
    <property type="entry name" value="PHAGE INTEGRASE-RELATED"/>
    <property type="match status" value="1"/>
</dbReference>
<keyword evidence="7" id="KW-1185">Reference proteome</keyword>
<gene>
    <name evidence="6" type="ORF">EDD42_3357</name>
</gene>
<keyword evidence="3" id="KW-0233">DNA recombination</keyword>
<comment type="similarity">
    <text evidence="1">Belongs to the 'phage' integrase family.</text>
</comment>
<dbReference type="PROSITE" id="PS51898">
    <property type="entry name" value="TYR_RECOMBINASE"/>
    <property type="match status" value="1"/>
</dbReference>
<dbReference type="Proteomes" id="UP000266915">
    <property type="component" value="Unassembled WGS sequence"/>
</dbReference>
<sequence length="714" mass="81211">MKNRDAELFDLLHAQQAAVHSPERTLELLESVPPELRMLSFTRRSIPEEYLPSFGYYHDKIGDLHLGNLPEGLQTEFIYVIWRIIEEGGRVPIGPMGSMIRELACAIELLRESGRDANSLMDHSPETWCKAMSSTWIRRNNRLPSPTTFRTIFAPMSRAWKILWFAYDTSSWWEREVWSMDMDPRIPRRAQESLKQVSMHWHTVSTPWLRKAAMFYMKTELEAQRVAWSTALTRLASFVTFDRFVVTQGLRSPRLTDDPGEVRALMLTFLTELRIEEKVSSTRGPGQRKHSTITSITSTIRNFYVFAHDHGDTLARAVDDPRWRDLSPEFLRFWRPGDLPRKRKTRFDERHLISDATMAEIAAKCHELGDAREDGGLADPQAMRILLLMMATGRRISEICMLDAEPLINIERGSDGKTEVAKLRYQQTKIEGAPDTIFVDHEVIGVIREQQAWLAARRQANGTTGGAPYLFVSRHNNRHGMKPYLSGVFRHQVSKLASRAGLLGEDGELLRIAATHRFRHTKATSLINAGVPLHVVQRYLGHTTPAMTMVYAHTLDSTAKAEFLRYQKITTSGRHPEVSPDDLYDLMALDARTDRILPNGWCTLPPAKTCDKGNACLTCNMFVTDERFLGVHEGEIVALDGLIESRQQAHKERTGERMTENHVWLTLRRREQQALTTIVETINESKAARSLVVGPGVEARQDADRAGAPKAQEG</sequence>
<dbReference type="Pfam" id="PF00589">
    <property type="entry name" value="Phage_integrase"/>
    <property type="match status" value="1"/>
</dbReference>
<dbReference type="Gene3D" id="1.10.443.10">
    <property type="entry name" value="Intergrase catalytic core"/>
    <property type="match status" value="1"/>
</dbReference>
<dbReference type="GO" id="GO:0003677">
    <property type="term" value="F:DNA binding"/>
    <property type="evidence" value="ECO:0007669"/>
    <property type="project" value="UniProtKB-KW"/>
</dbReference>
<accession>A0A3N2C6W1</accession>
<evidence type="ECO:0000313" key="6">
    <source>
        <dbReference type="EMBL" id="ROR83248.1"/>
    </source>
</evidence>
<protein>
    <submittedName>
        <fullName evidence="6">Site-specific recombinase XerD</fullName>
    </submittedName>
</protein>
<evidence type="ECO:0000256" key="2">
    <source>
        <dbReference type="ARBA" id="ARBA00023125"/>
    </source>
</evidence>
<dbReference type="InterPro" id="IPR002104">
    <property type="entry name" value="Integrase_catalytic"/>
</dbReference>
<comment type="caution">
    <text evidence="6">The sequence shown here is derived from an EMBL/GenBank/DDBJ whole genome shotgun (WGS) entry which is preliminary data.</text>
</comment>
<name>A0A3N2C6W1_9MICO</name>
<feature type="compositionally biased region" description="Basic and acidic residues" evidence="4">
    <location>
        <begin position="699"/>
        <end position="714"/>
    </location>
</feature>
<dbReference type="EMBL" id="RKHL01000001">
    <property type="protein sequence ID" value="ROR83248.1"/>
    <property type="molecule type" value="Genomic_DNA"/>
</dbReference>
<feature type="domain" description="Tyr recombinase" evidence="5">
    <location>
        <begin position="351"/>
        <end position="565"/>
    </location>
</feature>
<evidence type="ECO:0000256" key="3">
    <source>
        <dbReference type="ARBA" id="ARBA00023172"/>
    </source>
</evidence>
<reference evidence="6 7" key="1">
    <citation type="submission" date="2018-11" db="EMBL/GenBank/DDBJ databases">
        <title>Sequencing the genomes of 1000 actinobacteria strains.</title>
        <authorList>
            <person name="Klenk H.-P."/>
        </authorList>
    </citation>
    <scope>NUCLEOTIDE SEQUENCE [LARGE SCALE GENOMIC DNA]</scope>
    <source>
        <strain evidence="6 7">DSM 14012</strain>
    </source>
</reference>
<evidence type="ECO:0000313" key="7">
    <source>
        <dbReference type="Proteomes" id="UP000266915"/>
    </source>
</evidence>
<dbReference type="AlphaFoldDB" id="A0A3N2C6W1"/>
<dbReference type="InterPro" id="IPR013762">
    <property type="entry name" value="Integrase-like_cat_sf"/>
</dbReference>
<feature type="region of interest" description="Disordered" evidence="4">
    <location>
        <begin position="695"/>
        <end position="714"/>
    </location>
</feature>
<dbReference type="InterPro" id="IPR011010">
    <property type="entry name" value="DNA_brk_join_enz"/>
</dbReference>
<dbReference type="InterPro" id="IPR050090">
    <property type="entry name" value="Tyrosine_recombinase_XerCD"/>
</dbReference>
<dbReference type="GO" id="GO:0015074">
    <property type="term" value="P:DNA integration"/>
    <property type="evidence" value="ECO:0007669"/>
    <property type="project" value="InterPro"/>
</dbReference>
<evidence type="ECO:0000256" key="1">
    <source>
        <dbReference type="ARBA" id="ARBA00008857"/>
    </source>
</evidence>
<dbReference type="SUPFAM" id="SSF56349">
    <property type="entry name" value="DNA breaking-rejoining enzymes"/>
    <property type="match status" value="1"/>
</dbReference>
<organism evidence="6 7">
    <name type="scientific">Plantibacter flavus</name>
    <dbReference type="NCBI Taxonomy" id="150123"/>
    <lineage>
        <taxon>Bacteria</taxon>
        <taxon>Bacillati</taxon>
        <taxon>Actinomycetota</taxon>
        <taxon>Actinomycetes</taxon>
        <taxon>Micrococcales</taxon>
        <taxon>Microbacteriaceae</taxon>
        <taxon>Plantibacter</taxon>
    </lineage>
</organism>
<dbReference type="CDD" id="cd00397">
    <property type="entry name" value="DNA_BRE_C"/>
    <property type="match status" value="1"/>
</dbReference>
<proteinExistence type="inferred from homology"/>
<dbReference type="PANTHER" id="PTHR30349:SF41">
    <property type="entry name" value="INTEGRASE_RECOMBINASE PROTEIN MJ0367-RELATED"/>
    <property type="match status" value="1"/>
</dbReference>
<evidence type="ECO:0000259" key="5">
    <source>
        <dbReference type="PROSITE" id="PS51898"/>
    </source>
</evidence>
<dbReference type="GO" id="GO:0006310">
    <property type="term" value="P:DNA recombination"/>
    <property type="evidence" value="ECO:0007669"/>
    <property type="project" value="UniProtKB-KW"/>
</dbReference>
<evidence type="ECO:0000256" key="4">
    <source>
        <dbReference type="SAM" id="MobiDB-lite"/>
    </source>
</evidence>
<keyword evidence="2" id="KW-0238">DNA-binding</keyword>